<dbReference type="EMBL" id="VBAN01000043">
    <property type="protein sequence ID" value="TMI84851.1"/>
    <property type="molecule type" value="Genomic_DNA"/>
</dbReference>
<organism evidence="7 8">
    <name type="scientific">Candidatus Segetimicrobium genomatis</name>
    <dbReference type="NCBI Taxonomy" id="2569760"/>
    <lineage>
        <taxon>Bacteria</taxon>
        <taxon>Bacillati</taxon>
        <taxon>Candidatus Sysuimicrobiota</taxon>
        <taxon>Candidatus Sysuimicrobiia</taxon>
        <taxon>Candidatus Sysuimicrobiales</taxon>
        <taxon>Candidatus Segetimicrobiaceae</taxon>
        <taxon>Candidatus Segetimicrobium</taxon>
    </lineage>
</organism>
<name>A0A537JMR8_9BACT</name>
<keyword evidence="4 5" id="KW-0732">Signal</keyword>
<dbReference type="InterPro" id="IPR039424">
    <property type="entry name" value="SBP_5"/>
</dbReference>
<comment type="caution">
    <text evidence="7">The sequence shown here is derived from an EMBL/GenBank/DDBJ whole genome shotgun (WGS) entry which is preliminary data.</text>
</comment>
<evidence type="ECO:0000256" key="1">
    <source>
        <dbReference type="ARBA" id="ARBA00004196"/>
    </source>
</evidence>
<dbReference type="PIRSF" id="PIRSF002741">
    <property type="entry name" value="MppA"/>
    <property type="match status" value="1"/>
</dbReference>
<evidence type="ECO:0000313" key="8">
    <source>
        <dbReference type="Proteomes" id="UP000318093"/>
    </source>
</evidence>
<dbReference type="GO" id="GO:0043190">
    <property type="term" value="C:ATP-binding cassette (ABC) transporter complex"/>
    <property type="evidence" value="ECO:0007669"/>
    <property type="project" value="InterPro"/>
</dbReference>
<dbReference type="Proteomes" id="UP000318093">
    <property type="component" value="Unassembled WGS sequence"/>
</dbReference>
<evidence type="ECO:0000256" key="2">
    <source>
        <dbReference type="ARBA" id="ARBA00005695"/>
    </source>
</evidence>
<dbReference type="PANTHER" id="PTHR30290:SF10">
    <property type="entry name" value="PERIPLASMIC OLIGOPEPTIDE-BINDING PROTEIN-RELATED"/>
    <property type="match status" value="1"/>
</dbReference>
<reference evidence="7 8" key="1">
    <citation type="journal article" date="2019" name="Nat. Microbiol.">
        <title>Mediterranean grassland soil C-N compound turnover is dependent on rainfall and depth, and is mediated by genomically divergent microorganisms.</title>
        <authorList>
            <person name="Diamond S."/>
            <person name="Andeer P.F."/>
            <person name="Li Z."/>
            <person name="Crits-Christoph A."/>
            <person name="Burstein D."/>
            <person name="Anantharaman K."/>
            <person name="Lane K.R."/>
            <person name="Thomas B.C."/>
            <person name="Pan C."/>
            <person name="Northen T.R."/>
            <person name="Banfield J.F."/>
        </authorList>
    </citation>
    <scope>NUCLEOTIDE SEQUENCE [LARGE SCALE GENOMIC DNA]</scope>
    <source>
        <strain evidence="7">NP_6</strain>
    </source>
</reference>
<accession>A0A537JMR8</accession>
<feature type="domain" description="Solute-binding protein family 5" evidence="6">
    <location>
        <begin position="78"/>
        <end position="450"/>
    </location>
</feature>
<dbReference type="SUPFAM" id="SSF53850">
    <property type="entry name" value="Periplasmic binding protein-like II"/>
    <property type="match status" value="1"/>
</dbReference>
<dbReference type="PANTHER" id="PTHR30290">
    <property type="entry name" value="PERIPLASMIC BINDING COMPONENT OF ABC TRANSPORTER"/>
    <property type="match status" value="1"/>
</dbReference>
<dbReference type="InterPro" id="IPR000914">
    <property type="entry name" value="SBP_5_dom"/>
</dbReference>
<dbReference type="Gene3D" id="3.10.105.10">
    <property type="entry name" value="Dipeptide-binding Protein, Domain 3"/>
    <property type="match status" value="1"/>
</dbReference>
<dbReference type="Gene3D" id="3.90.76.10">
    <property type="entry name" value="Dipeptide-binding Protein, Domain 1"/>
    <property type="match status" value="1"/>
</dbReference>
<feature type="chain" id="PRO_5021801541" evidence="5">
    <location>
        <begin position="22"/>
        <end position="534"/>
    </location>
</feature>
<dbReference type="GO" id="GO:0015833">
    <property type="term" value="P:peptide transport"/>
    <property type="evidence" value="ECO:0007669"/>
    <property type="project" value="TreeGrafter"/>
</dbReference>
<dbReference type="GO" id="GO:1904680">
    <property type="term" value="F:peptide transmembrane transporter activity"/>
    <property type="evidence" value="ECO:0007669"/>
    <property type="project" value="TreeGrafter"/>
</dbReference>
<feature type="signal peptide" evidence="5">
    <location>
        <begin position="1"/>
        <end position="21"/>
    </location>
</feature>
<keyword evidence="3" id="KW-0813">Transport</keyword>
<evidence type="ECO:0000256" key="5">
    <source>
        <dbReference type="SAM" id="SignalP"/>
    </source>
</evidence>
<dbReference type="InterPro" id="IPR030678">
    <property type="entry name" value="Peptide/Ni-bd"/>
</dbReference>
<evidence type="ECO:0000256" key="4">
    <source>
        <dbReference type="ARBA" id="ARBA00022729"/>
    </source>
</evidence>
<dbReference type="GO" id="GO:0030313">
    <property type="term" value="C:cell envelope"/>
    <property type="evidence" value="ECO:0007669"/>
    <property type="project" value="UniProtKB-SubCell"/>
</dbReference>
<gene>
    <name evidence="7" type="ORF">E6H03_01295</name>
</gene>
<sequence length="534" mass="58090">MFVNRQVMALIVAAALCGALAGVGGPSPATGQGAGVFRTPLGGEPPTIDPYFATDFASGDLTFLMYTTLVGFNSSGRVVPEGARSWDVSPNGLVYTFHLRDNVTFHSGRKVTAADWKWSFERMGDPALKTSVADVVLAGIGGFDAQQKGGGGLAGITAVDPATLRFVLNPEARGGFLNRLAYYAAVVLDRDVVERGGQSWYEKRDAGSGPFMLREWVHNDHVTLTADPQYFLGAPNVARVELPIVTQAATRLAEYQAGQLDLVQVPLADFQRIRADPALGKQLIVFPRAQFIWLGPNPRVYEPFRDARVRRAFALAIDKAKIARTVFFGFYQPAASIVPPGIPGFYSGYKGLSYDPARAKTLLEEAGMAGKLPPLTIAMNPIAQDYQMAAEAAAAMLKENLGVDVSLQRTEFANFQQGMNRRTAFQAFMTGWAADYLDYSDYLDLLLYSKSPLDRVSYASSAFDRFVDGANAAPTESERTTLYHKAEALAVEDAAMVPIVFTQFALLKKPYVQGLQTTPALSGWLRFNTVSVER</sequence>
<dbReference type="GO" id="GO:0042597">
    <property type="term" value="C:periplasmic space"/>
    <property type="evidence" value="ECO:0007669"/>
    <property type="project" value="UniProtKB-ARBA"/>
</dbReference>
<comment type="subcellular location">
    <subcellularLocation>
        <location evidence="1">Cell envelope</location>
    </subcellularLocation>
</comment>
<evidence type="ECO:0000313" key="7">
    <source>
        <dbReference type="EMBL" id="TMI84851.1"/>
    </source>
</evidence>
<dbReference type="AlphaFoldDB" id="A0A537JMR8"/>
<proteinExistence type="inferred from homology"/>
<protein>
    <submittedName>
        <fullName evidence="7">Peptide ABC transporter substrate-binding protein</fullName>
    </submittedName>
</protein>
<dbReference type="Gene3D" id="3.40.190.10">
    <property type="entry name" value="Periplasmic binding protein-like II"/>
    <property type="match status" value="1"/>
</dbReference>
<comment type="similarity">
    <text evidence="2">Belongs to the bacterial solute-binding protein 5 family.</text>
</comment>
<evidence type="ECO:0000256" key="3">
    <source>
        <dbReference type="ARBA" id="ARBA00022448"/>
    </source>
</evidence>
<dbReference type="Pfam" id="PF00496">
    <property type="entry name" value="SBP_bac_5"/>
    <property type="match status" value="1"/>
</dbReference>
<evidence type="ECO:0000259" key="6">
    <source>
        <dbReference type="Pfam" id="PF00496"/>
    </source>
</evidence>
<dbReference type="CDD" id="cd08504">
    <property type="entry name" value="PBP2_OppA"/>
    <property type="match status" value="1"/>
</dbReference>